<dbReference type="EMBL" id="LODT01000028">
    <property type="protein sequence ID" value="KYQ93360.1"/>
    <property type="molecule type" value="Genomic_DNA"/>
</dbReference>
<feature type="region of interest" description="Disordered" evidence="2">
    <location>
        <begin position="61"/>
        <end position="144"/>
    </location>
</feature>
<evidence type="ECO:0000313" key="6">
    <source>
        <dbReference type="Proteomes" id="UP000076078"/>
    </source>
</evidence>
<keyword evidence="3" id="KW-0472">Membrane</keyword>
<dbReference type="GO" id="GO:0005737">
    <property type="term" value="C:cytoplasm"/>
    <property type="evidence" value="ECO:0007669"/>
    <property type="project" value="TreeGrafter"/>
</dbReference>
<feature type="compositionally biased region" description="Low complexity" evidence="2">
    <location>
        <begin position="467"/>
        <end position="482"/>
    </location>
</feature>
<dbReference type="FunCoup" id="A0A151ZHK2">
    <property type="interactions" value="418"/>
</dbReference>
<keyword evidence="6" id="KW-1185">Reference proteome</keyword>
<dbReference type="SUPFAM" id="SSF48452">
    <property type="entry name" value="TPR-like"/>
    <property type="match status" value="1"/>
</dbReference>
<evidence type="ECO:0000256" key="2">
    <source>
        <dbReference type="SAM" id="MobiDB-lite"/>
    </source>
</evidence>
<feature type="transmembrane region" description="Helical" evidence="3">
    <location>
        <begin position="20"/>
        <end position="40"/>
    </location>
</feature>
<sequence>MNETFDIFNDFFKSLFSYQIVITPKSITFITVLVMILLVISVRSLKKIRVLNHEYLKEVHHEAPRGHKRTNSKTYPVEASSSDSNEEVTEDEEEEEEEEEDVVEQRRKRRDRRKNKISRDSIDNSNSSNSSINNTSPKSKPVTFNINGSINGSFSFSETQRRQVIETMKIQNILKKRKDILKAPMLEELDKTKKLNEPPQFKRTPPIRPNIYSTTSTALFKDINNPSQHANSNQLNSSTVSNIRTSNISQQFPNVKVDTKNYIPSNLYNYKDTSGSTSSQDKIELVEEKPVVHEPKSPLLPLTSILKHTSPIIKKLKEQGQQLQNNYDQDDENENSKQQNGDEDDEENGSSSTPKKGDRKSNLLTSNYQESENLANISLRFASNSISINKDTEGGSSATSEQTEENLSDYQSSSIPTKLMSSYDNNITPPPNPNNSNNNNTSNNIDFKDEIDELYNQSKQSKKTVTISSLNSLHSPSSSIHNHTSIESLKTNQSVSEQEDDEDYLGSDIDGEDFSSVNIDYNERFQEIMEDLRNIDCNSYQVDKIRVNSQFIALTQDFVYASSTFGKVIISERYLPNNEKTIPPIDIGGLAGGDKFIVHGILFKFAIDKENFYGSDYASMCVGGHELKGLINVFNCNVSNLSLPLMALVDYRGFRVIAMSILPIDKDSIYYGSNDYGLTIHNKDPYLSEKVKEVSTLLNIKSHNCGESGTFLHSPADLEGHRGFDGRYYLLDFARLFPAEAPRKSIKMGHLYRLLRPEFTRNFKKPLCSDAFSRFIRGHNEEEHNVEVVEATEYLLNTTIYEVADELNKLEIDINNVYNIPLTERLHKSGINVRYLGHVRQHCNSLDMKSLIFIEMCARVVKQQLRQKLRSKMAKAKIPLEAPYRRLIIAYLNRILGISDRSDLFWNERMKKYLMKKFDKSLFQDEIEGNTLILATSSFSDHMIDGKYLLFKRIQKMTGLKFTNRINEEFFSRPNCWLQRGEYPLDINDLDEIGIRVKYVPFMNVAQGYLFKVKGEMLFASDPVAAKRFFHMSLERLSTALETDPNNANTLCTMAEVWSHLGFGYEQGLSEIQLSKNNEYISKAYDYFQRAIFSNPNHTDSLFRFAQLLERCGEYDMAEDYYLSSLLTNSNNIACLQEYGNFLQTARNEAKVAESFFLRGSQNHHYLFKQREEQEDRNRINIRSSSGLLKVKQSSTNNIFDFMHSSSNSSNSSNSINSYGNSSFDRMPPTPTSPRSNLTQSKIL</sequence>
<dbReference type="PROSITE" id="PS51823">
    <property type="entry name" value="CLU"/>
    <property type="match status" value="1"/>
</dbReference>
<feature type="region of interest" description="Disordered" evidence="2">
    <location>
        <begin position="387"/>
        <end position="445"/>
    </location>
</feature>
<feature type="domain" description="Clu" evidence="4">
    <location>
        <begin position="498"/>
        <end position="744"/>
    </location>
</feature>
<dbReference type="PANTHER" id="PTHR12601">
    <property type="entry name" value="EUKARYOTIC TRANSLATION INITIATION FACTOR 3 SUBUNIT EIF-3"/>
    <property type="match status" value="1"/>
</dbReference>
<dbReference type="Gene3D" id="1.25.40.10">
    <property type="entry name" value="Tetratricopeptide repeat domain"/>
    <property type="match status" value="1"/>
</dbReference>
<keyword evidence="1" id="KW-0963">Cytoplasm</keyword>
<evidence type="ECO:0000256" key="1">
    <source>
        <dbReference type="ARBA" id="ARBA00022490"/>
    </source>
</evidence>
<dbReference type="InterPro" id="IPR011990">
    <property type="entry name" value="TPR-like_helical_dom_sf"/>
</dbReference>
<feature type="compositionally biased region" description="Low complexity" evidence="2">
    <location>
        <begin position="123"/>
        <end position="140"/>
    </location>
</feature>
<feature type="compositionally biased region" description="Low complexity" evidence="2">
    <location>
        <begin position="434"/>
        <end position="445"/>
    </location>
</feature>
<dbReference type="GO" id="GO:0048312">
    <property type="term" value="P:intracellular distribution of mitochondria"/>
    <property type="evidence" value="ECO:0007669"/>
    <property type="project" value="TreeGrafter"/>
</dbReference>
<dbReference type="GO" id="GO:0003729">
    <property type="term" value="F:mRNA binding"/>
    <property type="evidence" value="ECO:0007669"/>
    <property type="project" value="TreeGrafter"/>
</dbReference>
<feature type="compositionally biased region" description="Acidic residues" evidence="2">
    <location>
        <begin position="84"/>
        <end position="102"/>
    </location>
</feature>
<feature type="compositionally biased region" description="Polar residues" evidence="2">
    <location>
        <begin position="387"/>
        <end position="401"/>
    </location>
</feature>
<feature type="region of interest" description="Disordered" evidence="2">
    <location>
        <begin position="1204"/>
        <end position="1244"/>
    </location>
</feature>
<evidence type="ECO:0000256" key="3">
    <source>
        <dbReference type="SAM" id="Phobius"/>
    </source>
</evidence>
<feature type="compositionally biased region" description="Polar residues" evidence="2">
    <location>
        <begin position="408"/>
        <end position="424"/>
    </location>
</feature>
<evidence type="ECO:0000313" key="5">
    <source>
        <dbReference type="EMBL" id="KYQ93360.1"/>
    </source>
</evidence>
<dbReference type="AlphaFoldDB" id="A0A151ZHK2"/>
<feature type="region of interest" description="Disordered" evidence="2">
    <location>
        <begin position="466"/>
        <end position="510"/>
    </location>
</feature>
<dbReference type="GO" id="GO:0016301">
    <property type="term" value="F:kinase activity"/>
    <property type="evidence" value="ECO:0007669"/>
    <property type="project" value="UniProtKB-KW"/>
</dbReference>
<protein>
    <submittedName>
        <fullName evidence="5">Histidine kinase A</fullName>
    </submittedName>
</protein>
<evidence type="ECO:0000259" key="4">
    <source>
        <dbReference type="PROSITE" id="PS51823"/>
    </source>
</evidence>
<feature type="compositionally biased region" description="Polar residues" evidence="2">
    <location>
        <begin position="1233"/>
        <end position="1244"/>
    </location>
</feature>
<dbReference type="InterPro" id="IPR025697">
    <property type="entry name" value="CLU_dom"/>
</dbReference>
<keyword evidence="3" id="KW-1133">Transmembrane helix</keyword>
<feature type="region of interest" description="Disordered" evidence="2">
    <location>
        <begin position="320"/>
        <end position="363"/>
    </location>
</feature>
<comment type="caution">
    <text evidence="5">The sequence shown here is derived from an EMBL/GenBank/DDBJ whole genome shotgun (WGS) entry which is preliminary data.</text>
</comment>
<dbReference type="InParanoid" id="A0A151ZHK2"/>
<feature type="compositionally biased region" description="Polar residues" evidence="2">
    <location>
        <begin position="483"/>
        <end position="496"/>
    </location>
</feature>
<dbReference type="CDD" id="cd15466">
    <property type="entry name" value="CLU-central"/>
    <property type="match status" value="1"/>
</dbReference>
<dbReference type="Pfam" id="PF12807">
    <property type="entry name" value="eIF3_p135"/>
    <property type="match status" value="1"/>
</dbReference>
<dbReference type="InterPro" id="IPR027523">
    <property type="entry name" value="CLU_prot"/>
</dbReference>
<keyword evidence="5" id="KW-0808">Transferase</keyword>
<dbReference type="Pfam" id="PF13236">
    <property type="entry name" value="CLU"/>
    <property type="match status" value="1"/>
</dbReference>
<dbReference type="InterPro" id="IPR033646">
    <property type="entry name" value="CLU-central"/>
</dbReference>
<reference evidence="5 6" key="1">
    <citation type="submission" date="2015-12" db="EMBL/GenBank/DDBJ databases">
        <title>Dictyostelia acquired genes for synthesis and detection of signals that induce cell-type specialization by lateral gene transfer from prokaryotes.</title>
        <authorList>
            <person name="Gloeckner G."/>
            <person name="Schaap P."/>
        </authorList>
    </citation>
    <scope>NUCLEOTIDE SEQUENCE [LARGE SCALE GENOMIC DNA]</scope>
    <source>
        <strain evidence="5 6">TK</strain>
    </source>
</reference>
<proteinExistence type="predicted"/>
<organism evidence="5 6">
    <name type="scientific">Tieghemostelium lacteum</name>
    <name type="common">Slime mold</name>
    <name type="synonym">Dictyostelium lacteum</name>
    <dbReference type="NCBI Taxonomy" id="361077"/>
    <lineage>
        <taxon>Eukaryota</taxon>
        <taxon>Amoebozoa</taxon>
        <taxon>Evosea</taxon>
        <taxon>Eumycetozoa</taxon>
        <taxon>Dictyostelia</taxon>
        <taxon>Dictyosteliales</taxon>
        <taxon>Raperosteliaceae</taxon>
        <taxon>Tieghemostelium</taxon>
    </lineage>
</organism>
<dbReference type="Proteomes" id="UP000076078">
    <property type="component" value="Unassembled WGS sequence"/>
</dbReference>
<keyword evidence="3" id="KW-0812">Transmembrane</keyword>
<feature type="compositionally biased region" description="Acidic residues" evidence="2">
    <location>
        <begin position="497"/>
        <end position="510"/>
    </location>
</feature>
<dbReference type="PANTHER" id="PTHR12601:SF16">
    <property type="entry name" value="CLU DOMAIN-CONTAINING PROTEIN"/>
    <property type="match status" value="1"/>
</dbReference>
<dbReference type="OrthoDB" id="626167at2759"/>
<feature type="compositionally biased region" description="Low complexity" evidence="2">
    <location>
        <begin position="1205"/>
        <end position="1223"/>
    </location>
</feature>
<gene>
    <name evidence="5" type="ORF">DLAC_06034</name>
</gene>
<keyword evidence="5" id="KW-0418">Kinase</keyword>
<accession>A0A151ZHK2</accession>
<name>A0A151ZHK2_TIELA</name>
<feature type="compositionally biased region" description="Basic residues" evidence="2">
    <location>
        <begin position="106"/>
        <end position="116"/>
    </location>
</feature>